<dbReference type="InterPro" id="IPR026444">
    <property type="entry name" value="Secre_tail"/>
</dbReference>
<dbReference type="PANTHER" id="PTHR46708">
    <property type="entry name" value="TENASCIN"/>
    <property type="match status" value="1"/>
</dbReference>
<keyword evidence="1" id="KW-0677">Repeat</keyword>
<dbReference type="InterPro" id="IPR003961">
    <property type="entry name" value="FN3_dom"/>
</dbReference>
<dbReference type="Pfam" id="PF18962">
    <property type="entry name" value="Por_Secre_tail"/>
    <property type="match status" value="1"/>
</dbReference>
<accession>A0ABW9RNG2</accession>
<name>A0ABW9RNG2_9BACT</name>
<proteinExistence type="predicted"/>
<dbReference type="SMART" id="SM00060">
    <property type="entry name" value="FN3"/>
    <property type="match status" value="3"/>
</dbReference>
<dbReference type="PROSITE" id="PS50853">
    <property type="entry name" value="FN3"/>
    <property type="match status" value="2"/>
</dbReference>
<dbReference type="RefSeq" id="WP_155170507.1">
    <property type="nucleotide sequence ID" value="NZ_BAAAFL010000053.1"/>
</dbReference>
<dbReference type="SUPFAM" id="SSF49265">
    <property type="entry name" value="Fibronectin type III"/>
    <property type="match status" value="3"/>
</dbReference>
<organism evidence="3 4">
    <name type="scientific">Fulvivirga kasyanovii</name>
    <dbReference type="NCBI Taxonomy" id="396812"/>
    <lineage>
        <taxon>Bacteria</taxon>
        <taxon>Pseudomonadati</taxon>
        <taxon>Bacteroidota</taxon>
        <taxon>Cytophagia</taxon>
        <taxon>Cytophagales</taxon>
        <taxon>Fulvivirgaceae</taxon>
        <taxon>Fulvivirga</taxon>
    </lineage>
</organism>
<sequence length="1808" mass="195204">MSKYIRLSVLILICFIVSSFTGKNIGGTNGYFAASITASNVSNIASSSATAGGESLSTDGTITEKGVYYKESSILSLITGATKVAATDGGTASFSVALTGLNPETNYFYVAYAIDADGEIYSANEIDFWTLAVSPSTYPATFSASANSSSSISITYESIDDFGDADGYIIIKTTGTFDFSMITDGVAPSSLAGVELVDHVTDEFQTSTDDISLDPETSYSYAIIPYNVGSDDATYNYFTGGTVPTASATTNPLAAPANLSASAITANGFDINWNDEPEADSYDWDVSEVSDFSTTLAGYTNQSTTSTGSAITESISSLSPGVTYHFRVRSVKGTFISDYATFSQMTIPGVPNGLSVPSATPNGFTLSWNDVTGAANYDVQISTNGSNATAFANNLIVGFNPANTTTNSLTVSDATKFLANTTYYFRVKAKNGSLESSYSTITSATTSKDLEVYLSSTEPDLEICSGESVTFFAFGADDYEFKIGSTVALAKSSESTYSSSNLQNGDNVSVTGYKNTSVASAFSGAFTVHDLPTATLTESNPSFFIENDPVSLEDYITYSGGTLSISGSGVAKGADGYKFYPEIAGEDSHEIIYSVKSPDGCIREIPMNIDVFAGALTLSGRYCSNLPTTTITVNLDLIPEGKIYQRLRFLHNGVEINNPSIYQSTSNYQYTFHPSEAYAVGMESVEVQVIVVSVDECDSRNSNFPYDCPDIMNDPCHPDYPDDGPDTCTDCSLNPSSCTVCDPRHSNYPYDCNTVMSNPCHPDNPSYPGSCSDCDTRNPNYPNSCDAVMNNPCHPHNPSYPGSCSDCDTRNPNYPYSCDLVMNNPCHKDNPSYPSGCDIGPDPCYKLEAGRIIDCQLQRMEEARIQRIAKKSAIIMEYNKLAFPQLYALTSEEEIFQSKTTNIITPEIGEVTSLNEFYCANSGNVLLEGTFSGNFSGTNVEKIGEQFFYKPSEAIIPIGEAFVNDTIVYSYFDNGGCANSIEAYVKVYELPPSPIVDDIVLCQGDAPENFVIQNALTGSSVTWYSDVNLTTPVGSGTVFNSGLNTASPGSATFYVTQGINGCQSMSATVNILINSLPDGLVMHGLSNATYCNDYEGQIPLIAEPAPVVGNTAAFVVGNAALQRYDTIAATVSDDGTQGVASFSPADFGIGVYKIHYIYTNENGCVNESATETVNFVNFKPTIGFGVSRIREGEETFFKGDDAIITNLSSAGQVLDSVFWDFGGEATVSDGDNIDSLYRHQFSAAGVYDVTYSILTESFCTGQITKKVGIFPVIEVSDESFYAESFEGSSHGWIESKALELGNASSWSLSTPQGDTIVGAASGANAWITNAGVDASGNPNNSYNKSEDSWIEGPCFYISDLSRPVLSLKIWSDTEDGFDGAVVEYSIGDTTKWNTLGSIEEGLEWYNTQGLVGSPGNQSGASFGWSGKLHSDWTLAKFPLDEIRVKAGDRPVRFRVAFASTSDNPFGKTFDGFAFDDFTIESRNRVVLLEHFTNLSSAESRDEDGKLRTFVEGKSPEVIDIQYHTSFPGADPLNQFNKADPSARALHYAIAEVPRTVMDGIYGVYYKNEPFFRESWGVNAYNTRALISAPFNIDITLGDDVSTALEITAEISKNATAEAIEGNLIVQVAVVERQVTIDGNTYYNVVRRLLPNAAGNRLFGDWQPEDSRVERVVQSWNPAVEPGDSEFMIVASVYNEKNKEIYQAAYMSIPASKMPPMAKVTGVDDLLSKEGIHLFPNPTEKEINILFPAPLSDEYTLTVYDLHGVEVYRGTVRRGMDKATLNTEAYSSGVYSIRLNSSTDQVIRRFVKK</sequence>
<dbReference type="Gene3D" id="2.60.40.10">
    <property type="entry name" value="Immunoglobulins"/>
    <property type="match status" value="2"/>
</dbReference>
<dbReference type="Proteomes" id="UP000798808">
    <property type="component" value="Unassembled WGS sequence"/>
</dbReference>
<dbReference type="NCBIfam" id="TIGR04183">
    <property type="entry name" value="Por_Secre_tail"/>
    <property type="match status" value="1"/>
</dbReference>
<feature type="domain" description="Fibronectin type-III" evidence="2">
    <location>
        <begin position="350"/>
        <end position="449"/>
    </location>
</feature>
<dbReference type="CDD" id="cd00063">
    <property type="entry name" value="FN3"/>
    <property type="match status" value="2"/>
</dbReference>
<reference evidence="3 4" key="1">
    <citation type="submission" date="2019-02" db="EMBL/GenBank/DDBJ databases">
        <authorList>
            <person name="Goldberg S.R."/>
            <person name="Haltli B.A."/>
            <person name="Correa H."/>
            <person name="Russell K.G."/>
        </authorList>
    </citation>
    <scope>NUCLEOTIDE SEQUENCE [LARGE SCALE GENOMIC DNA]</scope>
    <source>
        <strain evidence="3 4">JCM 16186</strain>
    </source>
</reference>
<evidence type="ECO:0000313" key="4">
    <source>
        <dbReference type="Proteomes" id="UP000798808"/>
    </source>
</evidence>
<dbReference type="PANTHER" id="PTHR46708:SF2">
    <property type="entry name" value="FIBRONECTIN TYPE-III DOMAIN-CONTAINING PROTEIN"/>
    <property type="match status" value="1"/>
</dbReference>
<gene>
    <name evidence="3" type="ORF">E1163_05925</name>
</gene>
<dbReference type="InterPro" id="IPR013783">
    <property type="entry name" value="Ig-like_fold"/>
</dbReference>
<keyword evidence="4" id="KW-1185">Reference proteome</keyword>
<dbReference type="InterPro" id="IPR036116">
    <property type="entry name" value="FN3_sf"/>
</dbReference>
<dbReference type="SUPFAM" id="SSF49299">
    <property type="entry name" value="PKD domain"/>
    <property type="match status" value="1"/>
</dbReference>
<dbReference type="InterPro" id="IPR035986">
    <property type="entry name" value="PKD_dom_sf"/>
</dbReference>
<evidence type="ECO:0000256" key="1">
    <source>
        <dbReference type="ARBA" id="ARBA00022737"/>
    </source>
</evidence>
<comment type="caution">
    <text evidence="3">The sequence shown here is derived from an EMBL/GenBank/DDBJ whole genome shotgun (WGS) entry which is preliminary data.</text>
</comment>
<evidence type="ECO:0000259" key="2">
    <source>
        <dbReference type="PROSITE" id="PS50853"/>
    </source>
</evidence>
<protein>
    <submittedName>
        <fullName evidence="3">T9SS type A sorting domain-containing protein</fullName>
    </submittedName>
</protein>
<evidence type="ECO:0000313" key="3">
    <source>
        <dbReference type="EMBL" id="MTI24480.1"/>
    </source>
</evidence>
<feature type="domain" description="Fibronectin type-III" evidence="2">
    <location>
        <begin position="255"/>
        <end position="349"/>
    </location>
</feature>
<dbReference type="InterPro" id="IPR050991">
    <property type="entry name" value="ECM_Regulatory_Proteins"/>
</dbReference>
<dbReference type="EMBL" id="SMLW01000420">
    <property type="protein sequence ID" value="MTI24480.1"/>
    <property type="molecule type" value="Genomic_DNA"/>
</dbReference>